<keyword evidence="8" id="KW-1185">Reference proteome</keyword>
<evidence type="ECO:0000256" key="3">
    <source>
        <dbReference type="ARBA" id="ARBA00022531"/>
    </source>
</evidence>
<keyword evidence="4" id="KW-0934">Plastid</keyword>
<feature type="binding site" evidence="5">
    <location>
        <position position="66"/>
    </location>
    <ligand>
        <name>chlorophyll a</name>
        <dbReference type="ChEBI" id="CHEBI:58416"/>
        <label>1</label>
    </ligand>
</feature>
<dbReference type="PANTHER" id="PTHR21649">
    <property type="entry name" value="CHLOROPHYLL A/B BINDING PROTEIN"/>
    <property type="match status" value="1"/>
</dbReference>
<organism evidence="7 8">
    <name type="scientific">Chrysochromulina tobinii</name>
    <dbReference type="NCBI Taxonomy" id="1460289"/>
    <lineage>
        <taxon>Eukaryota</taxon>
        <taxon>Haptista</taxon>
        <taxon>Haptophyta</taxon>
        <taxon>Prymnesiophyceae</taxon>
        <taxon>Prymnesiales</taxon>
        <taxon>Chrysochromulinaceae</taxon>
        <taxon>Chrysochromulina</taxon>
    </lineage>
</organism>
<comment type="caution">
    <text evidence="7">The sequence shown here is derived from an EMBL/GenBank/DDBJ whole genome shotgun (WGS) entry which is preliminary data.</text>
</comment>
<keyword evidence="5" id="KW-0157">Chromophore</keyword>
<dbReference type="Proteomes" id="UP000037460">
    <property type="component" value="Unassembled WGS sequence"/>
</dbReference>
<dbReference type="AlphaFoldDB" id="A0A0M0K4A5"/>
<evidence type="ECO:0000256" key="1">
    <source>
        <dbReference type="ARBA" id="ARBA00004229"/>
    </source>
</evidence>
<dbReference type="Pfam" id="PF00504">
    <property type="entry name" value="Chloroa_b-bind"/>
    <property type="match status" value="1"/>
</dbReference>
<accession>A0A0M0K4A5</accession>
<feature type="binding site" evidence="5">
    <location>
        <position position="169"/>
    </location>
    <ligand>
        <name>chlorophyll a</name>
        <dbReference type="ChEBI" id="CHEBI:58416"/>
        <label>1</label>
    </ligand>
</feature>
<dbReference type="GO" id="GO:0009507">
    <property type="term" value="C:chloroplast"/>
    <property type="evidence" value="ECO:0007669"/>
    <property type="project" value="UniProtKB-SubCell"/>
</dbReference>
<feature type="chain" id="PRO_5005602452" evidence="6">
    <location>
        <begin position="18"/>
        <end position="238"/>
    </location>
</feature>
<dbReference type="GO" id="GO:0016020">
    <property type="term" value="C:membrane"/>
    <property type="evidence" value="ECO:0007669"/>
    <property type="project" value="InterPro"/>
</dbReference>
<name>A0A0M0K4A5_9EUKA</name>
<dbReference type="GO" id="GO:0016168">
    <property type="term" value="F:chlorophyll binding"/>
    <property type="evidence" value="ECO:0007669"/>
    <property type="project" value="UniProtKB-KW"/>
</dbReference>
<evidence type="ECO:0000256" key="4">
    <source>
        <dbReference type="ARBA" id="ARBA00022640"/>
    </source>
</evidence>
<keyword evidence="2" id="KW-0150">Chloroplast</keyword>
<feature type="binding site" evidence="5">
    <location>
        <position position="63"/>
    </location>
    <ligand>
        <name>chlorophyll a</name>
        <dbReference type="ChEBI" id="CHEBI:58416"/>
        <label>1</label>
    </ligand>
</feature>
<protein>
    <submittedName>
        <fullName evidence="7">Protein fucoxanthin chlorophyll a c protein</fullName>
    </submittedName>
</protein>
<evidence type="ECO:0000313" key="8">
    <source>
        <dbReference type="Proteomes" id="UP000037460"/>
    </source>
</evidence>
<comment type="subcellular location">
    <subcellularLocation>
        <location evidence="1">Plastid</location>
        <location evidence="1">Chloroplast</location>
    </subcellularLocation>
</comment>
<gene>
    <name evidence="7" type="ORF">Ctob_008171</name>
</gene>
<dbReference type="SUPFAM" id="SSF103511">
    <property type="entry name" value="Chlorophyll a-b binding protein"/>
    <property type="match status" value="1"/>
</dbReference>
<keyword evidence="3" id="KW-0602">Photosynthesis</keyword>
<feature type="signal peptide" evidence="6">
    <location>
        <begin position="1"/>
        <end position="17"/>
    </location>
</feature>
<keyword evidence="5" id="KW-0148">Chlorophyll</keyword>
<dbReference type="GO" id="GO:0009765">
    <property type="term" value="P:photosynthesis, light harvesting"/>
    <property type="evidence" value="ECO:0007669"/>
    <property type="project" value="InterPro"/>
</dbReference>
<dbReference type="EMBL" id="JWZX01001521">
    <property type="protein sequence ID" value="KOO33432.1"/>
    <property type="molecule type" value="Genomic_DNA"/>
</dbReference>
<evidence type="ECO:0000256" key="2">
    <source>
        <dbReference type="ARBA" id="ARBA00022528"/>
    </source>
</evidence>
<sequence>MLALALTHGAAVALLTGSPVDRSISVPFLPRPAALDGTMIGDVGFDPLGIATTANLARMREAELRHGRLAMVATWGWPIAEGGFALAQKLVPVSTVCTGVGCYVDKTDEGRQAALQLADIGQVSIAYWGSLLALAVHGELRARQGCYFDPLRLYVDADDTERVRLQLAELKHGRLAMCAVATYWSTKLLWGETCVYSLTRQSAQALCYPQYTNEAFDYVLSWEILFRTLTGYFREPYF</sequence>
<evidence type="ECO:0000313" key="7">
    <source>
        <dbReference type="EMBL" id="KOO33432.1"/>
    </source>
</evidence>
<dbReference type="InterPro" id="IPR022796">
    <property type="entry name" value="Chloroa_b-bind"/>
</dbReference>
<reference evidence="8" key="1">
    <citation type="journal article" date="2015" name="PLoS Genet.">
        <title>Genome Sequence and Transcriptome Analyses of Chrysochromulina tobin: Metabolic Tools for Enhanced Algal Fitness in the Prominent Order Prymnesiales (Haptophyceae).</title>
        <authorList>
            <person name="Hovde B.T."/>
            <person name="Deodato C.R."/>
            <person name="Hunsperger H.M."/>
            <person name="Ryken S.A."/>
            <person name="Yost W."/>
            <person name="Jha R.K."/>
            <person name="Patterson J."/>
            <person name="Monnat R.J. Jr."/>
            <person name="Barlow S.B."/>
            <person name="Starkenburg S.R."/>
            <person name="Cattolico R.A."/>
        </authorList>
    </citation>
    <scope>NUCLEOTIDE SEQUENCE</scope>
    <source>
        <strain evidence="8">CCMP291</strain>
    </source>
</reference>
<dbReference type="InterPro" id="IPR001344">
    <property type="entry name" value="Chloro_AB-bd_pln"/>
</dbReference>
<evidence type="ECO:0000256" key="6">
    <source>
        <dbReference type="SAM" id="SignalP"/>
    </source>
</evidence>
<feature type="binding site" description="axial binding residue" evidence="5">
    <location>
        <position position="68"/>
    </location>
    <ligand>
        <name>chlorophyll b</name>
        <dbReference type="ChEBI" id="CHEBI:61721"/>
        <label>1</label>
    </ligand>
    <ligandPart>
        <name>Mg</name>
        <dbReference type="ChEBI" id="CHEBI:25107"/>
    </ligandPart>
</feature>
<feature type="binding site" evidence="5">
    <location>
        <position position="174"/>
    </location>
    <ligand>
        <name>chlorophyll a</name>
        <dbReference type="ChEBI" id="CHEBI:58416"/>
        <label>1</label>
    </ligand>
</feature>
<dbReference type="OrthoDB" id="423598at2759"/>
<proteinExistence type="predicted"/>
<dbReference type="Gene3D" id="1.10.3460.10">
    <property type="entry name" value="Chlorophyll a/b binding protein domain"/>
    <property type="match status" value="1"/>
</dbReference>
<evidence type="ECO:0000256" key="5">
    <source>
        <dbReference type="PIRSR" id="PIRSR601344-1"/>
    </source>
</evidence>
<keyword evidence="6" id="KW-0732">Signal</keyword>